<dbReference type="InterPro" id="IPR001841">
    <property type="entry name" value="Znf_RING"/>
</dbReference>
<dbReference type="OrthoDB" id="4006at2759"/>
<keyword evidence="8 14" id="KW-0833">Ubl conjugation pathway</keyword>
<dbReference type="eggNOG" id="KOG0978">
    <property type="taxonomic scope" value="Eukaryota"/>
</dbReference>
<keyword evidence="19" id="KW-1185">Reference proteome</keyword>
<evidence type="ECO:0000256" key="1">
    <source>
        <dbReference type="ARBA" id="ARBA00000900"/>
    </source>
</evidence>
<feature type="compositionally biased region" description="Low complexity" evidence="16">
    <location>
        <begin position="175"/>
        <end position="187"/>
    </location>
</feature>
<dbReference type="EMBL" id="KB454496">
    <property type="protein sequence ID" value="EME30878.1"/>
    <property type="molecule type" value="Genomic_DNA"/>
</dbReference>
<evidence type="ECO:0000256" key="7">
    <source>
        <dbReference type="ARBA" id="ARBA00022771"/>
    </source>
</evidence>
<evidence type="ECO:0000256" key="9">
    <source>
        <dbReference type="ARBA" id="ARBA00022833"/>
    </source>
</evidence>
<evidence type="ECO:0000259" key="17">
    <source>
        <dbReference type="PROSITE" id="PS50089"/>
    </source>
</evidence>
<dbReference type="RefSeq" id="XP_005707398.1">
    <property type="nucleotide sequence ID" value="XM_005707341.1"/>
</dbReference>
<dbReference type="PROSITE" id="PS50089">
    <property type="entry name" value="ZF_RING_2"/>
    <property type="match status" value="1"/>
</dbReference>
<comment type="subcellular location">
    <subcellularLocation>
        <location evidence="2 14">Nucleus</location>
    </subcellularLocation>
</comment>
<dbReference type="Pfam" id="PF00097">
    <property type="entry name" value="zf-C3HC4"/>
    <property type="match status" value="1"/>
</dbReference>
<sequence length="671" mass="79409">MDKERKAKEEAEESDSFFDASIIKFQKYQLVSKVTEQESEIKRLRKQNQELLLSSRVLLPTLEKWRERLTKVIKQEHTECNENQVKRSEEHQVLVQIQEELEVLWNNTQTKSYSKVAETTVDGAAVATESSKIQKLEAETSLLREEMEELKVERSFLGRQLARLRYQLDNMVSSQQEAEKSTAASAALKKEEEESAKTEDSTKEQELLARCKDAEALADSRLKELQEALEERKKLVVEWERLKSERLVATDDVITQSAVYCSLKAAFEKLQLQQIEWEKEKDNLKKEKEELERVMEEKYGLQIQRWKRRASEWKQQLEDAIHASNEAKSQRDQALMRYEAKKLEAENDSQIESLRRSLTMWETKGQFLEQEKQHLEKQVEDWKQKTQRLEENVLKEIRDRKLVSNEIVEQLRHEIEDERKKSDELIGEIESLSNMFRDVEDSNRNYMNQLMEKDEQISKLSTERLKQRQQIISLTEYKKTMQVKAKSDEERIAALENSVQAAKRHGVEIQNVNNKLNEELRTLSAEVDRLRKVSEELGTKARQAEVEKEEMKRMRDVTVRRLEEVVNELQSQRYEKKRLEELKSRLEDKCQRLESMHMAGESELLRDELIQELRKKLYCSVYTNLPKDCVLLRCGHLFSRQCITDLITQRNRKCPVCGDRFGTEDYRPVYF</sequence>
<evidence type="ECO:0000256" key="4">
    <source>
        <dbReference type="ARBA" id="ARBA00005555"/>
    </source>
</evidence>
<dbReference type="Proteomes" id="UP000030680">
    <property type="component" value="Unassembled WGS sequence"/>
</dbReference>
<keyword evidence="12 14" id="KW-0539">Nucleus</keyword>
<feature type="coiled-coil region" evidence="15">
    <location>
        <begin position="126"/>
        <end position="167"/>
    </location>
</feature>
<reference evidence="19" key="1">
    <citation type="journal article" date="2013" name="Science">
        <title>Gene transfer from bacteria and archaea facilitated evolution of an extremophilic eukaryote.</title>
        <authorList>
            <person name="Schonknecht G."/>
            <person name="Chen W.H."/>
            <person name="Ternes C.M."/>
            <person name="Barbier G.G."/>
            <person name="Shrestha R.P."/>
            <person name="Stanke M."/>
            <person name="Brautigam A."/>
            <person name="Baker B.J."/>
            <person name="Banfield J.F."/>
            <person name="Garavito R.M."/>
            <person name="Carr K."/>
            <person name="Wilkerson C."/>
            <person name="Rensing S.A."/>
            <person name="Gagneul D."/>
            <person name="Dickenson N.E."/>
            <person name="Oesterhelt C."/>
            <person name="Lercher M.J."/>
            <person name="Weber A.P."/>
        </authorList>
    </citation>
    <scope>NUCLEOTIDE SEQUENCE [LARGE SCALE GENOMIC DNA]</scope>
    <source>
        <strain evidence="19">074W</strain>
    </source>
</reference>
<dbReference type="EC" id="2.3.2.27" evidence="14"/>
<evidence type="ECO:0000256" key="15">
    <source>
        <dbReference type="SAM" id="Coils"/>
    </source>
</evidence>
<dbReference type="PANTHER" id="PTHR23163:SF0">
    <property type="entry name" value="E3 UBIQUITIN-PROTEIN LIGASE BRE1"/>
    <property type="match status" value="1"/>
</dbReference>
<evidence type="ECO:0000256" key="8">
    <source>
        <dbReference type="ARBA" id="ARBA00022786"/>
    </source>
</evidence>
<dbReference type="OMA" id="WIVAVAN"/>
<dbReference type="GO" id="GO:0008270">
    <property type="term" value="F:zinc ion binding"/>
    <property type="evidence" value="ECO:0007669"/>
    <property type="project" value="UniProtKB-KW"/>
</dbReference>
<evidence type="ECO:0000256" key="12">
    <source>
        <dbReference type="ARBA" id="ARBA00023242"/>
    </source>
</evidence>
<feature type="coiled-coil region" evidence="15">
    <location>
        <begin position="211"/>
        <end position="330"/>
    </location>
</feature>
<dbReference type="GO" id="GO:0016567">
    <property type="term" value="P:protein ubiquitination"/>
    <property type="evidence" value="ECO:0007669"/>
    <property type="project" value="UniProtKB-UniRule"/>
</dbReference>
<keyword evidence="9 14" id="KW-0862">Zinc</keyword>
<dbReference type="GO" id="GO:0005634">
    <property type="term" value="C:nucleus"/>
    <property type="evidence" value="ECO:0007669"/>
    <property type="project" value="UniProtKB-SubCell"/>
</dbReference>
<dbReference type="UniPathway" id="UPA00143"/>
<dbReference type="GO" id="GO:0006325">
    <property type="term" value="P:chromatin organization"/>
    <property type="evidence" value="ECO:0007669"/>
    <property type="project" value="UniProtKB-KW"/>
</dbReference>
<protein>
    <recommendedName>
        <fullName evidence="14">E3 ubiquitin protein ligase</fullName>
        <ecNumber evidence="14">2.3.2.27</ecNumber>
    </recommendedName>
</protein>
<feature type="compositionally biased region" description="Basic and acidic residues" evidence="16">
    <location>
        <begin position="188"/>
        <end position="205"/>
    </location>
</feature>
<dbReference type="InterPro" id="IPR013956">
    <property type="entry name" value="E3_ubiquit_lig_Bre1"/>
</dbReference>
<dbReference type="Gene3D" id="3.30.40.10">
    <property type="entry name" value="Zinc/RING finger domain, C3HC4 (zinc finger)"/>
    <property type="match status" value="1"/>
</dbReference>
<proteinExistence type="inferred from homology"/>
<dbReference type="AlphaFoldDB" id="M2Y4L9"/>
<dbReference type="InterPro" id="IPR013083">
    <property type="entry name" value="Znf_RING/FYVE/PHD"/>
</dbReference>
<organism evidence="18 19">
    <name type="scientific">Galdieria sulphuraria</name>
    <name type="common">Red alga</name>
    <dbReference type="NCBI Taxonomy" id="130081"/>
    <lineage>
        <taxon>Eukaryota</taxon>
        <taxon>Rhodophyta</taxon>
        <taxon>Bangiophyceae</taxon>
        <taxon>Galdieriales</taxon>
        <taxon>Galdieriaceae</taxon>
        <taxon>Galdieria</taxon>
    </lineage>
</organism>
<comment type="pathway">
    <text evidence="3 14">Protein modification; protein ubiquitination.</text>
</comment>
<gene>
    <name evidence="18" type="ORF">Gasu_18910</name>
</gene>
<evidence type="ECO:0000256" key="3">
    <source>
        <dbReference type="ARBA" id="ARBA00004906"/>
    </source>
</evidence>
<dbReference type="STRING" id="130081.M2Y4L9"/>
<accession>M2Y4L9</accession>
<dbReference type="KEGG" id="gsl:Gasu_18910"/>
<evidence type="ECO:0000256" key="10">
    <source>
        <dbReference type="ARBA" id="ARBA00022853"/>
    </source>
</evidence>
<dbReference type="PANTHER" id="PTHR23163">
    <property type="entry name" value="RING FINGER PROTEIN-RELATED"/>
    <property type="match status" value="1"/>
</dbReference>
<dbReference type="CDD" id="cd16499">
    <property type="entry name" value="RING-HC_Bre1-like"/>
    <property type="match status" value="1"/>
</dbReference>
<dbReference type="Gramene" id="EME30878">
    <property type="protein sequence ID" value="EME30878"/>
    <property type="gene ID" value="Gasu_18910"/>
</dbReference>
<evidence type="ECO:0000313" key="19">
    <source>
        <dbReference type="Proteomes" id="UP000030680"/>
    </source>
</evidence>
<evidence type="ECO:0000256" key="14">
    <source>
        <dbReference type="RuleBase" id="RU365038"/>
    </source>
</evidence>
<dbReference type="InterPro" id="IPR018957">
    <property type="entry name" value="Znf_C3HC4_RING-type"/>
</dbReference>
<feature type="domain" description="RING-type" evidence="17">
    <location>
        <begin position="619"/>
        <end position="657"/>
    </location>
</feature>
<keyword evidence="6 14" id="KW-0479">Metal-binding</keyword>
<keyword evidence="7 13" id="KW-0863">Zinc-finger</keyword>
<keyword evidence="10 14" id="KW-0156">Chromatin regulator</keyword>
<dbReference type="SUPFAM" id="SSF57850">
    <property type="entry name" value="RING/U-box"/>
    <property type="match status" value="1"/>
</dbReference>
<feature type="coiled-coil region" evidence="15">
    <location>
        <begin position="358"/>
        <end position="599"/>
    </location>
</feature>
<evidence type="ECO:0000256" key="5">
    <source>
        <dbReference type="ARBA" id="ARBA00022679"/>
    </source>
</evidence>
<keyword evidence="5 14" id="KW-0808">Transferase</keyword>
<comment type="catalytic activity">
    <reaction evidence="1 14">
        <text>S-ubiquitinyl-[E2 ubiquitin-conjugating enzyme]-L-cysteine + [acceptor protein]-L-lysine = [E2 ubiquitin-conjugating enzyme]-L-cysteine + N(6)-ubiquitinyl-[acceptor protein]-L-lysine.</text>
        <dbReference type="EC" id="2.3.2.27"/>
    </reaction>
</comment>
<feature type="region of interest" description="Disordered" evidence="16">
    <location>
        <begin position="175"/>
        <end position="205"/>
    </location>
</feature>
<evidence type="ECO:0000256" key="16">
    <source>
        <dbReference type="SAM" id="MobiDB-lite"/>
    </source>
</evidence>
<evidence type="ECO:0000256" key="6">
    <source>
        <dbReference type="ARBA" id="ARBA00022723"/>
    </source>
</evidence>
<evidence type="ECO:0000256" key="11">
    <source>
        <dbReference type="ARBA" id="ARBA00023054"/>
    </source>
</evidence>
<comment type="similarity">
    <text evidence="4 14">Belongs to the BRE1 family.</text>
</comment>
<keyword evidence="11 14" id="KW-0175">Coiled coil</keyword>
<dbReference type="GeneID" id="17089572"/>
<dbReference type="GO" id="GO:0033503">
    <property type="term" value="C:HULC complex"/>
    <property type="evidence" value="ECO:0007669"/>
    <property type="project" value="TreeGrafter"/>
</dbReference>
<evidence type="ECO:0000313" key="18">
    <source>
        <dbReference type="EMBL" id="EME30878.1"/>
    </source>
</evidence>
<evidence type="ECO:0000256" key="2">
    <source>
        <dbReference type="ARBA" id="ARBA00004123"/>
    </source>
</evidence>
<dbReference type="GO" id="GO:0061630">
    <property type="term" value="F:ubiquitin protein ligase activity"/>
    <property type="evidence" value="ECO:0007669"/>
    <property type="project" value="UniProtKB-EC"/>
</dbReference>
<evidence type="ECO:0000256" key="13">
    <source>
        <dbReference type="PROSITE-ProRule" id="PRU00175"/>
    </source>
</evidence>
<name>M2Y4L9_GALSU</name>